<feature type="domain" description="IF rod" evidence="4">
    <location>
        <begin position="1"/>
        <end position="542"/>
    </location>
</feature>
<evidence type="ECO:0000313" key="5">
    <source>
        <dbReference type="Ensembl" id="ENSLLEP00000024237.1"/>
    </source>
</evidence>
<reference evidence="5" key="2">
    <citation type="submission" date="2025-09" db="UniProtKB">
        <authorList>
            <consortium name="Ensembl"/>
        </authorList>
    </citation>
    <scope>IDENTIFICATION</scope>
</reference>
<reference evidence="5" key="1">
    <citation type="submission" date="2025-08" db="UniProtKB">
        <authorList>
            <consortium name="Ensembl"/>
        </authorList>
    </citation>
    <scope>IDENTIFICATION</scope>
</reference>
<gene>
    <name evidence="5" type="primary">BFSP2</name>
</gene>
<dbReference type="PANTHER" id="PTHR23239:SF32">
    <property type="entry name" value="PHAKININ"/>
    <property type="match status" value="1"/>
</dbReference>
<evidence type="ECO:0000256" key="1">
    <source>
        <dbReference type="ARBA" id="ARBA00022754"/>
    </source>
</evidence>
<accession>A0A8C5PKY9</accession>
<keyword evidence="1" id="KW-0403">Intermediate filament</keyword>
<dbReference type="GO" id="GO:0045109">
    <property type="term" value="P:intermediate filament organization"/>
    <property type="evidence" value="ECO:0007669"/>
    <property type="project" value="TreeGrafter"/>
</dbReference>
<dbReference type="Pfam" id="PF00038">
    <property type="entry name" value="Filament"/>
    <property type="match status" value="1"/>
</dbReference>
<dbReference type="InterPro" id="IPR039008">
    <property type="entry name" value="IF_rod_dom"/>
</dbReference>
<dbReference type="Ensembl" id="ENSLLET00000025161.1">
    <property type="protein sequence ID" value="ENSLLEP00000024237.1"/>
    <property type="gene ID" value="ENSLLEG00000015302.1"/>
</dbReference>
<evidence type="ECO:0000259" key="4">
    <source>
        <dbReference type="PROSITE" id="PS51842"/>
    </source>
</evidence>
<dbReference type="OrthoDB" id="3263820at2759"/>
<dbReference type="InterPro" id="IPR002492">
    <property type="entry name" value="Transposase_Tc1-like"/>
</dbReference>
<dbReference type="Proteomes" id="UP000694569">
    <property type="component" value="Unplaced"/>
</dbReference>
<feature type="coiled-coil region" evidence="3">
    <location>
        <begin position="341"/>
        <end position="368"/>
    </location>
</feature>
<dbReference type="PROSITE" id="PS51842">
    <property type="entry name" value="IF_ROD_2"/>
    <property type="match status" value="1"/>
</dbReference>
<dbReference type="AlphaFoldDB" id="A0A8C5PKY9"/>
<name>A0A8C5PKY9_9ANUR</name>
<dbReference type="Gene3D" id="1.20.5.1160">
    <property type="entry name" value="Vasodilator-stimulated phosphoprotein"/>
    <property type="match status" value="1"/>
</dbReference>
<dbReference type="GO" id="GO:0006313">
    <property type="term" value="P:DNA transposition"/>
    <property type="evidence" value="ECO:0007669"/>
    <property type="project" value="InterPro"/>
</dbReference>
<dbReference type="GO" id="GO:0015074">
    <property type="term" value="P:DNA integration"/>
    <property type="evidence" value="ECO:0007669"/>
    <property type="project" value="InterPro"/>
</dbReference>
<protein>
    <submittedName>
        <fullName evidence="5">Beaded filament structural protein 2</fullName>
    </submittedName>
</protein>
<dbReference type="GO" id="GO:0003677">
    <property type="term" value="F:DNA binding"/>
    <property type="evidence" value="ECO:0007669"/>
    <property type="project" value="InterPro"/>
</dbReference>
<dbReference type="SUPFAM" id="SSF64593">
    <property type="entry name" value="Intermediate filament protein, coiled coil region"/>
    <property type="match status" value="1"/>
</dbReference>
<keyword evidence="2 3" id="KW-0175">Coiled coil</keyword>
<dbReference type="Gene3D" id="1.20.5.170">
    <property type="match status" value="1"/>
</dbReference>
<dbReference type="Pfam" id="PF01498">
    <property type="entry name" value="HTH_Tnp_Tc3_2"/>
    <property type="match status" value="1"/>
</dbReference>
<dbReference type="InterPro" id="IPR002957">
    <property type="entry name" value="Keratin_I"/>
</dbReference>
<dbReference type="SMART" id="SM01391">
    <property type="entry name" value="Filament"/>
    <property type="match status" value="1"/>
</dbReference>
<evidence type="ECO:0000256" key="3">
    <source>
        <dbReference type="SAM" id="Coils"/>
    </source>
</evidence>
<organism evidence="5 6">
    <name type="scientific">Leptobrachium leishanense</name>
    <name type="common">Leishan spiny toad</name>
    <dbReference type="NCBI Taxonomy" id="445787"/>
    <lineage>
        <taxon>Eukaryota</taxon>
        <taxon>Metazoa</taxon>
        <taxon>Chordata</taxon>
        <taxon>Craniata</taxon>
        <taxon>Vertebrata</taxon>
        <taxon>Euteleostomi</taxon>
        <taxon>Amphibia</taxon>
        <taxon>Batrachia</taxon>
        <taxon>Anura</taxon>
        <taxon>Pelobatoidea</taxon>
        <taxon>Megophryidae</taxon>
        <taxon>Leptobrachium</taxon>
    </lineage>
</organism>
<proteinExistence type="predicted"/>
<dbReference type="Pfam" id="PF13358">
    <property type="entry name" value="DDE_3"/>
    <property type="match status" value="1"/>
</dbReference>
<dbReference type="PRINTS" id="PR01248">
    <property type="entry name" value="TYPE1KERATIN"/>
</dbReference>
<keyword evidence="6" id="KW-1185">Reference proteome</keyword>
<feature type="coiled-coil region" evidence="3">
    <location>
        <begin position="455"/>
        <end position="542"/>
    </location>
</feature>
<dbReference type="GO" id="GO:0005882">
    <property type="term" value="C:intermediate filament"/>
    <property type="evidence" value="ECO:0007669"/>
    <property type="project" value="UniProtKB-KW"/>
</dbReference>
<dbReference type="PANTHER" id="PTHR23239">
    <property type="entry name" value="INTERMEDIATE FILAMENT"/>
    <property type="match status" value="1"/>
</dbReference>
<dbReference type="Gene3D" id="1.20.5.500">
    <property type="entry name" value="Single helix bin"/>
    <property type="match status" value="1"/>
</dbReference>
<sequence>MVDKRPQTSSKEIQAVLQAQGASVSARTIRQHLNEMKRYGRRPRRTPLLTQRHKKARRQFAKMYLSKPKSFWENVLWTDETNIELFGKAHHSTVYRKWKEAYKEKNTVPTVKYGGGSMMFWGCFAASDTGCLECVQGIMKSEDYQRILGRTVEPSVRKLGLHPRSWVFQQDSDHKHTSKSTQKWMTTKRWRVLKWPAMSLDLNPIEHLWRDLKIAVGKRRPSNKRDLEQFAKKEWSKIPAVLLTVCCMRRKKKASNPENNLSYWNNAITMDYFNKHAVELPREIQSLETSEVGDAVLENARLMLQTENIQACAEDFKERYENEQPFRKAVEEEIRSLYKVIDDANLTKMDLESQIESMKEELALLSKNHEEDVKMLYRQLAGSQLEEVDAPIGTGLDDILETIRIHWEKDIEKNRAETGALLQAKQSAALPAVQSQEEEVVKCLRDEFHDTGCKIQSLQAETESLRTLKRGLENSLHDAKHWHDIELQNLGSVITKLEAELEEIKSETEQHQKDREHLLANKHQLENEIAAYHSILDGEENR</sequence>
<evidence type="ECO:0000313" key="6">
    <source>
        <dbReference type="Proteomes" id="UP000694569"/>
    </source>
</evidence>
<evidence type="ECO:0000256" key="2">
    <source>
        <dbReference type="ARBA" id="ARBA00023054"/>
    </source>
</evidence>
<dbReference type="GeneTree" id="ENSGT00940000159820"/>
<dbReference type="InterPro" id="IPR038717">
    <property type="entry name" value="Tc1-like_DDE_dom"/>
</dbReference>
<dbReference type="InterPro" id="IPR036397">
    <property type="entry name" value="RNaseH_sf"/>
</dbReference>
<dbReference type="GO" id="GO:0005198">
    <property type="term" value="F:structural molecule activity"/>
    <property type="evidence" value="ECO:0007669"/>
    <property type="project" value="InterPro"/>
</dbReference>
<dbReference type="Gene3D" id="3.30.420.10">
    <property type="entry name" value="Ribonuclease H-like superfamily/Ribonuclease H"/>
    <property type="match status" value="1"/>
</dbReference>